<protein>
    <submittedName>
        <fullName evidence="3">Uncharacterized protein</fullName>
    </submittedName>
</protein>
<keyword evidence="2" id="KW-0677">Repeat</keyword>
<evidence type="ECO:0000313" key="3">
    <source>
        <dbReference type="EMBL" id="KAK3274228.1"/>
    </source>
</evidence>
<dbReference type="InterPro" id="IPR015915">
    <property type="entry name" value="Kelch-typ_b-propeller"/>
</dbReference>
<keyword evidence="1" id="KW-0880">Kelch repeat</keyword>
<dbReference type="InterPro" id="IPR011043">
    <property type="entry name" value="Gal_Oxase/kelch_b-propeller"/>
</dbReference>
<evidence type="ECO:0000256" key="2">
    <source>
        <dbReference type="ARBA" id="ARBA00022737"/>
    </source>
</evidence>
<organism evidence="3 4">
    <name type="scientific">Cymbomonas tetramitiformis</name>
    <dbReference type="NCBI Taxonomy" id="36881"/>
    <lineage>
        <taxon>Eukaryota</taxon>
        <taxon>Viridiplantae</taxon>
        <taxon>Chlorophyta</taxon>
        <taxon>Pyramimonadophyceae</taxon>
        <taxon>Pyramimonadales</taxon>
        <taxon>Pyramimonadaceae</taxon>
        <taxon>Cymbomonas</taxon>
    </lineage>
</organism>
<dbReference type="EMBL" id="LGRX02007843">
    <property type="protein sequence ID" value="KAK3274228.1"/>
    <property type="molecule type" value="Genomic_DNA"/>
</dbReference>
<proteinExistence type="predicted"/>
<feature type="non-terminal residue" evidence="3">
    <location>
        <position position="1"/>
    </location>
</feature>
<reference evidence="3 4" key="1">
    <citation type="journal article" date="2015" name="Genome Biol. Evol.">
        <title>Comparative Genomics of a Bacterivorous Green Alga Reveals Evolutionary Causalities and Consequences of Phago-Mixotrophic Mode of Nutrition.</title>
        <authorList>
            <person name="Burns J.A."/>
            <person name="Paasch A."/>
            <person name="Narechania A."/>
            <person name="Kim E."/>
        </authorList>
    </citation>
    <scope>NUCLEOTIDE SEQUENCE [LARGE SCALE GENOMIC DNA]</scope>
    <source>
        <strain evidence="3 4">PLY_AMNH</strain>
    </source>
</reference>
<dbReference type="Gene3D" id="2.120.10.80">
    <property type="entry name" value="Kelch-type beta propeller"/>
    <property type="match status" value="1"/>
</dbReference>
<name>A0AAE0GA24_9CHLO</name>
<gene>
    <name evidence="3" type="ORF">CYMTET_17581</name>
</gene>
<accession>A0AAE0GA24</accession>
<dbReference type="PANTHER" id="PTHR46093:SF18">
    <property type="entry name" value="FIBRONECTIN TYPE-III DOMAIN-CONTAINING PROTEIN"/>
    <property type="match status" value="1"/>
</dbReference>
<keyword evidence="4" id="KW-1185">Reference proteome</keyword>
<evidence type="ECO:0000313" key="4">
    <source>
        <dbReference type="Proteomes" id="UP001190700"/>
    </source>
</evidence>
<comment type="caution">
    <text evidence="3">The sequence shown here is derived from an EMBL/GenBank/DDBJ whole genome shotgun (WGS) entry which is preliminary data.</text>
</comment>
<dbReference type="PANTHER" id="PTHR46093">
    <property type="entry name" value="ACYL-COA-BINDING DOMAIN-CONTAINING PROTEIN 5"/>
    <property type="match status" value="1"/>
</dbReference>
<dbReference type="Proteomes" id="UP001190700">
    <property type="component" value="Unassembled WGS sequence"/>
</dbReference>
<dbReference type="AlphaFoldDB" id="A0AAE0GA24"/>
<sequence>LQGGMDEDGLASDALYAFDVEKKWWMHITISGKPPEDRSGHAGAILGSKWFLVGGGDSRKAIRETAALDLLNVHAGHLKWEIVTDAEYKLWQTGDAGQSMVVDPPTSETGRSPLASEELTMCSVPCERGGCLVAFGGTDGKAWDKVMVLRPSSLEHVNTMAHAKASAYGMNMKSYSEKKEKELDVRDAVQANINETMKMIHDASN</sequence>
<evidence type="ECO:0000256" key="1">
    <source>
        <dbReference type="ARBA" id="ARBA00022441"/>
    </source>
</evidence>
<dbReference type="SUPFAM" id="SSF50965">
    <property type="entry name" value="Galactose oxidase, central domain"/>
    <property type="match status" value="1"/>
</dbReference>